<name>A0A0N1J477_LEPPY</name>
<evidence type="ECO:0000313" key="3">
    <source>
        <dbReference type="Proteomes" id="UP000037923"/>
    </source>
</evidence>
<feature type="signal peptide" evidence="1">
    <location>
        <begin position="1"/>
        <end position="33"/>
    </location>
</feature>
<feature type="chain" id="PRO_5005874573" evidence="1">
    <location>
        <begin position="34"/>
        <end position="68"/>
    </location>
</feature>
<dbReference type="RefSeq" id="XP_015652263.1">
    <property type="nucleotide sequence ID" value="XM_015808943.1"/>
</dbReference>
<evidence type="ECO:0000256" key="1">
    <source>
        <dbReference type="SAM" id="SignalP"/>
    </source>
</evidence>
<gene>
    <name evidence="2" type="ORF">ABB37_09468</name>
</gene>
<dbReference type="AlphaFoldDB" id="A0A0N1J477"/>
<reference evidence="2 3" key="1">
    <citation type="submission" date="2015-07" db="EMBL/GenBank/DDBJ databases">
        <title>High-quality genome of monoxenous trypanosomatid Leptomonas pyrrhocoris.</title>
        <authorList>
            <person name="Flegontov P."/>
            <person name="Butenko A."/>
            <person name="Firsov S."/>
            <person name="Vlcek C."/>
            <person name="Logacheva M.D."/>
            <person name="Field M."/>
            <person name="Filatov D."/>
            <person name="Flegontova O."/>
            <person name="Gerasimov E."/>
            <person name="Jackson A.P."/>
            <person name="Kelly S."/>
            <person name="Opperdoes F."/>
            <person name="O'Reilly A."/>
            <person name="Votypka J."/>
            <person name="Yurchenko V."/>
            <person name="Lukes J."/>
        </authorList>
    </citation>
    <scope>NUCLEOTIDE SEQUENCE [LARGE SCALE GENOMIC DNA]</scope>
    <source>
        <strain evidence="2">H10</strain>
    </source>
</reference>
<keyword evidence="1" id="KW-0732">Signal</keyword>
<dbReference type="PROSITE" id="PS51257">
    <property type="entry name" value="PROKAR_LIPOPROTEIN"/>
    <property type="match status" value="1"/>
</dbReference>
<sequence>MYTLHARMGRRCATWLLLCAAVLLACCLCGCAANDKENECGSGKKPVPRLPLRLYVILTWEYMKHLLF</sequence>
<keyword evidence="3" id="KW-1185">Reference proteome</keyword>
<protein>
    <submittedName>
        <fullName evidence="2">Uncharacterized protein</fullName>
    </submittedName>
</protein>
<dbReference type="EMBL" id="LGTL01000032">
    <property type="protein sequence ID" value="KPA73824.1"/>
    <property type="molecule type" value="Genomic_DNA"/>
</dbReference>
<dbReference type="GeneID" id="26909751"/>
<dbReference type="VEuPathDB" id="TriTrypDB:LpyrH10_32_0010"/>
<organism evidence="2 3">
    <name type="scientific">Leptomonas pyrrhocoris</name>
    <name type="common">Firebug parasite</name>
    <dbReference type="NCBI Taxonomy" id="157538"/>
    <lineage>
        <taxon>Eukaryota</taxon>
        <taxon>Discoba</taxon>
        <taxon>Euglenozoa</taxon>
        <taxon>Kinetoplastea</taxon>
        <taxon>Metakinetoplastina</taxon>
        <taxon>Trypanosomatida</taxon>
        <taxon>Trypanosomatidae</taxon>
        <taxon>Leishmaniinae</taxon>
        <taxon>Leptomonas</taxon>
    </lineage>
</organism>
<dbReference type="Proteomes" id="UP000037923">
    <property type="component" value="Unassembled WGS sequence"/>
</dbReference>
<proteinExistence type="predicted"/>
<comment type="caution">
    <text evidence="2">The sequence shown here is derived from an EMBL/GenBank/DDBJ whole genome shotgun (WGS) entry which is preliminary data.</text>
</comment>
<evidence type="ECO:0000313" key="2">
    <source>
        <dbReference type="EMBL" id="KPA73824.1"/>
    </source>
</evidence>
<accession>A0A0N1J477</accession>